<dbReference type="InterPro" id="IPR007560">
    <property type="entry name" value="Restrct_endonuc_IV_Mrr"/>
</dbReference>
<proteinExistence type="predicted"/>
<dbReference type="SUPFAM" id="SSF52980">
    <property type="entry name" value="Restriction endonuclease-like"/>
    <property type="match status" value="1"/>
</dbReference>
<name>A0A849SP32_UNCEI</name>
<dbReference type="InterPro" id="IPR011335">
    <property type="entry name" value="Restrct_endonuc-II-like"/>
</dbReference>
<dbReference type="GO" id="GO:0009307">
    <property type="term" value="P:DNA restriction-modification system"/>
    <property type="evidence" value="ECO:0007669"/>
    <property type="project" value="InterPro"/>
</dbReference>
<dbReference type="AlphaFoldDB" id="A0A849SP32"/>
<comment type="caution">
    <text evidence="2">The sequence shown here is derived from an EMBL/GenBank/DDBJ whole genome shotgun (WGS) entry which is preliminary data.</text>
</comment>
<reference evidence="2 3" key="1">
    <citation type="submission" date="2020-04" db="EMBL/GenBank/DDBJ databases">
        <title>Metagenomic profiling of ammonia- and methane-oxidizing microorganisms in a Dutch drinking water treatment plant.</title>
        <authorList>
            <person name="Poghosyan L."/>
            <person name="Leucker S."/>
        </authorList>
    </citation>
    <scope>NUCLEOTIDE SEQUENCE [LARGE SCALE GENOMIC DNA]</scope>
    <source>
        <strain evidence="2">S-RSF-IL-03</strain>
    </source>
</reference>
<feature type="domain" description="Restriction endonuclease type IV Mrr" evidence="1">
    <location>
        <begin position="315"/>
        <end position="430"/>
    </location>
</feature>
<dbReference type="GO" id="GO:0003677">
    <property type="term" value="F:DNA binding"/>
    <property type="evidence" value="ECO:0007669"/>
    <property type="project" value="InterPro"/>
</dbReference>
<evidence type="ECO:0000313" key="3">
    <source>
        <dbReference type="Proteomes" id="UP000580839"/>
    </source>
</evidence>
<dbReference type="GO" id="GO:0004519">
    <property type="term" value="F:endonuclease activity"/>
    <property type="evidence" value="ECO:0007669"/>
    <property type="project" value="InterPro"/>
</dbReference>
<gene>
    <name evidence="2" type="ORF">HOP12_15520</name>
</gene>
<dbReference type="Pfam" id="PF04471">
    <property type="entry name" value="Mrr_cat"/>
    <property type="match status" value="1"/>
</dbReference>
<sequence length="461" mass="50423">MAKSDIAFSSEFSPSQVDLVDVLNVLESTAGNSGALLRAVQAKWFPKAVVAKNVRLSLLAYGIIADGSGPNDKGSKLHERFHLTDAGKRLMALRDNPDALYAEMGRHVLLKVRGGMAVLNVVEDLDASGIAVKMDAVREELVRRGLHIPKNNMAATRVRQWLEKCGVVTPEPHRVVEARKAELLGSSTQEIEALDGLTSEQKAYARALARMNVTEIRSNEVAKFATETFGVRFPDTGLPGAVLEPLKERGLLTYQKTTGGRGAKPSIVRPTEKLKIDVFEPLLDAVEASAGIEYRSFVRAPWADVLRDLKSENKNVKGKALEALAAKLSFVAGLEYRAWRLRGTTTGGAEVDLLVESHKPVFLRWNIQCKNTSSVRLDDVAKEVGLAVQMDANVVVVVSTGRFSADAIEHAKSVMKRTNLTVVLMDERDIKAIAENPATIFEILHRTAKLAATLKRIEDES</sequence>
<evidence type="ECO:0000259" key="1">
    <source>
        <dbReference type="Pfam" id="PF04471"/>
    </source>
</evidence>
<protein>
    <recommendedName>
        <fullName evidence="1">Restriction endonuclease type IV Mrr domain-containing protein</fullName>
    </recommendedName>
</protein>
<accession>A0A849SP32</accession>
<organism evidence="2 3">
    <name type="scientific">Eiseniibacteriota bacterium</name>
    <dbReference type="NCBI Taxonomy" id="2212470"/>
    <lineage>
        <taxon>Bacteria</taxon>
        <taxon>Candidatus Eiseniibacteriota</taxon>
    </lineage>
</organism>
<evidence type="ECO:0000313" key="2">
    <source>
        <dbReference type="EMBL" id="NOT35553.1"/>
    </source>
</evidence>
<dbReference type="Proteomes" id="UP000580839">
    <property type="component" value="Unassembled WGS sequence"/>
</dbReference>
<dbReference type="EMBL" id="JABFRW010000201">
    <property type="protein sequence ID" value="NOT35553.1"/>
    <property type="molecule type" value="Genomic_DNA"/>
</dbReference>